<dbReference type="Pfam" id="PF18845">
    <property type="entry name" value="baeRF_family3"/>
    <property type="match status" value="1"/>
</dbReference>
<evidence type="ECO:0000256" key="1">
    <source>
        <dbReference type="SAM" id="MobiDB-lite"/>
    </source>
</evidence>
<proteinExistence type="predicted"/>
<sequence>MNSLSHDYPDVLLHNKEVPCLSLYQTTHRLHPDNVQDPIRFRNLVKELEESLRQKYPKREVMPLLEQFHTLADDAAFWNHTTDGLAVLAAPGMFRVYRLPRPVADLVVVADSFHTKPLMRITQSADDYQILGLSRNSFKLFEGNRDNLIDVSHVDGAAGTAEEMLGKDAGSREGAHRAYGPSGNSAWQGTDVKQSLSDRDTEQFFRAVDQAVMHRYDKSSGMGLILAALPEHHNLFRSISKNPHLLKDALDVHPDAMSTDALRERAWQLIQPFYLDRLAGFVDAYGVATGKAQGSNLLDDIAKAAVEGRVATLLIEADRIAPGHINADTGKVTVGKLDDPEVNDLLDDLGELVLKTGGEVVMVPAERMPTNTGAAAVFRF</sequence>
<organism evidence="2 3">
    <name type="scientific">Nitrosomonas mobilis</name>
    <dbReference type="NCBI Taxonomy" id="51642"/>
    <lineage>
        <taxon>Bacteria</taxon>
        <taxon>Pseudomonadati</taxon>
        <taxon>Pseudomonadota</taxon>
        <taxon>Betaproteobacteria</taxon>
        <taxon>Nitrosomonadales</taxon>
        <taxon>Nitrosomonadaceae</taxon>
        <taxon>Nitrosomonas</taxon>
    </lineage>
</organism>
<accession>A0A1G5SDL4</accession>
<dbReference type="EMBL" id="FMWO01000030">
    <property type="protein sequence ID" value="SCZ84631.1"/>
    <property type="molecule type" value="Genomic_DNA"/>
</dbReference>
<dbReference type="STRING" id="51642.NSMM_240015"/>
<dbReference type="InterPro" id="IPR041289">
    <property type="entry name" value="Bact_RF_family3"/>
</dbReference>
<dbReference type="OrthoDB" id="4393931at2"/>
<evidence type="ECO:0000313" key="2">
    <source>
        <dbReference type="EMBL" id="SCZ84631.1"/>
    </source>
</evidence>
<keyword evidence="3" id="KW-1185">Reference proteome</keyword>
<dbReference type="AlphaFoldDB" id="A0A1G5SDL4"/>
<name>A0A1G5SDL4_9PROT</name>
<protein>
    <submittedName>
        <fullName evidence="2">Uncharacterized protein</fullName>
    </submittedName>
</protein>
<reference evidence="2 3" key="1">
    <citation type="submission" date="2016-10" db="EMBL/GenBank/DDBJ databases">
        <authorList>
            <person name="de Groot N.N."/>
        </authorList>
    </citation>
    <scope>NUCLEOTIDE SEQUENCE [LARGE SCALE GENOMIC DNA]</scope>
    <source>
        <strain evidence="2">1</strain>
    </source>
</reference>
<feature type="region of interest" description="Disordered" evidence="1">
    <location>
        <begin position="168"/>
        <end position="189"/>
    </location>
</feature>
<dbReference type="Proteomes" id="UP000198729">
    <property type="component" value="Unassembled WGS sequence"/>
</dbReference>
<evidence type="ECO:0000313" key="3">
    <source>
        <dbReference type="Proteomes" id="UP000198729"/>
    </source>
</evidence>
<gene>
    <name evidence="2" type="ORF">NSMM_240015</name>
</gene>